<dbReference type="Proteomes" id="UP001596222">
    <property type="component" value="Unassembled WGS sequence"/>
</dbReference>
<evidence type="ECO:0000256" key="1">
    <source>
        <dbReference type="SAM" id="MobiDB-lite"/>
    </source>
</evidence>
<gene>
    <name evidence="2" type="ORF">ACFPP6_01515</name>
</gene>
<protein>
    <recommendedName>
        <fullName evidence="4">Big-1 domain-containing protein</fullName>
    </recommendedName>
</protein>
<reference evidence="3" key="1">
    <citation type="journal article" date="2019" name="Int. J. Syst. Evol. Microbiol.">
        <title>The Global Catalogue of Microorganisms (GCM) 10K type strain sequencing project: providing services to taxonomists for standard genome sequencing and annotation.</title>
        <authorList>
            <consortium name="The Broad Institute Genomics Platform"/>
            <consortium name="The Broad Institute Genome Sequencing Center for Infectious Disease"/>
            <person name="Wu L."/>
            <person name="Ma J."/>
        </authorList>
    </citation>
    <scope>NUCLEOTIDE SEQUENCE [LARGE SCALE GENOMIC DNA]</scope>
    <source>
        <strain evidence="3">CGMCC 4.1641</strain>
    </source>
</reference>
<comment type="caution">
    <text evidence="2">The sequence shown here is derived from an EMBL/GenBank/DDBJ whole genome shotgun (WGS) entry which is preliminary data.</text>
</comment>
<evidence type="ECO:0000313" key="2">
    <source>
        <dbReference type="EMBL" id="MFC5143383.1"/>
    </source>
</evidence>
<dbReference type="InterPro" id="IPR008964">
    <property type="entry name" value="Invasin/intimin_cell_adhesion"/>
</dbReference>
<accession>A0ABV9ZT02</accession>
<dbReference type="SUPFAM" id="SSF63829">
    <property type="entry name" value="Calcium-dependent phosphotriesterase"/>
    <property type="match status" value="1"/>
</dbReference>
<sequence length="527" mass="55789">MPSDVTPPVTPVPPATPAGDTDKIALHGAPVDLTWNVEDHRLWFVTAEGRIGYADPRGHSNTLFPPAVGVTGRADTLLSWPGHGVWSYVAGESESAFIRCDQDGNYQVRSVNGTSRCRALAIAQDERGSSVIVAPLVDRNLLAFLEPGGIVETSQVYSAGLYGIAVAEQDPTRLWLSSPERQALVTFDMVTGRFSEPISVGAEAQDLAISAAGDVVWVATAGNRLYRYGVHDRRFAQMDIPSPAHRLLVSGDGTLWFASTAGDQIGYVLPGESTASVISTGSRSRPSGLALAGDGDLWVALSGENALQRVSRHRLAVQSGDHQTAEVGQRFPEPLVVKATLLDGTPVARQRIEFSVEAGSAVFENGKPVEIRYTGAGVEDLGVATSSLLKALKEGPCVVTARWTEGDAVASFSRLVVTPERGVADHVRYMSGAGQTVPAGKSFDEPMTVVVEDKNGNPVEGAEVTFKIRGENVATFPGGKDTAKVKSGPDGSVESPVLTAGDKPGVFSVRVWVVKTPVSLLLDQTIE</sequence>
<dbReference type="Gene3D" id="2.60.40.10">
    <property type="entry name" value="Immunoglobulins"/>
    <property type="match status" value="1"/>
</dbReference>
<dbReference type="SUPFAM" id="SSF49373">
    <property type="entry name" value="Invasin/intimin cell-adhesion fragments"/>
    <property type="match status" value="1"/>
</dbReference>
<keyword evidence="3" id="KW-1185">Reference proteome</keyword>
<evidence type="ECO:0000313" key="3">
    <source>
        <dbReference type="Proteomes" id="UP001596222"/>
    </source>
</evidence>
<evidence type="ECO:0008006" key="4">
    <source>
        <dbReference type="Google" id="ProtNLM"/>
    </source>
</evidence>
<name>A0ABV9ZT02_9ACTN</name>
<proteinExistence type="predicted"/>
<dbReference type="RefSeq" id="WP_382036112.1">
    <property type="nucleotide sequence ID" value="NZ_JBHSKJ010000001.1"/>
</dbReference>
<dbReference type="PANTHER" id="PTHR40274">
    <property type="entry name" value="VIRGINIAMYCIN B LYASE"/>
    <property type="match status" value="1"/>
</dbReference>
<dbReference type="InterPro" id="IPR015943">
    <property type="entry name" value="WD40/YVTN_repeat-like_dom_sf"/>
</dbReference>
<dbReference type="PANTHER" id="PTHR40274:SF3">
    <property type="entry name" value="VIRGINIAMYCIN B LYASE"/>
    <property type="match status" value="1"/>
</dbReference>
<dbReference type="EMBL" id="JBHSKJ010000001">
    <property type="protein sequence ID" value="MFC5143383.1"/>
    <property type="molecule type" value="Genomic_DNA"/>
</dbReference>
<organism evidence="2 3">
    <name type="scientific">Streptomyces aureoversilis</name>
    <dbReference type="NCBI Taxonomy" id="67277"/>
    <lineage>
        <taxon>Bacteria</taxon>
        <taxon>Bacillati</taxon>
        <taxon>Actinomycetota</taxon>
        <taxon>Actinomycetes</taxon>
        <taxon>Kitasatosporales</taxon>
        <taxon>Streptomycetaceae</taxon>
        <taxon>Streptomyces</taxon>
    </lineage>
</organism>
<dbReference type="InterPro" id="IPR051344">
    <property type="entry name" value="Vgb"/>
</dbReference>
<feature type="region of interest" description="Disordered" evidence="1">
    <location>
        <begin position="1"/>
        <end position="21"/>
    </location>
</feature>
<dbReference type="Gene3D" id="2.130.10.10">
    <property type="entry name" value="YVTN repeat-like/Quinoprotein amine dehydrogenase"/>
    <property type="match status" value="1"/>
</dbReference>
<dbReference type="InterPro" id="IPR013783">
    <property type="entry name" value="Ig-like_fold"/>
</dbReference>